<accession>A0A850T786</accession>
<gene>
    <name evidence="1" type="ORF">HXW94_18605</name>
</gene>
<dbReference type="AlphaFoldDB" id="A0A850T786"/>
<dbReference type="EMBL" id="JACADJ010000158">
    <property type="protein sequence ID" value="NWH06961.1"/>
    <property type="molecule type" value="Genomic_DNA"/>
</dbReference>
<name>A0A850T786_9BACT</name>
<proteinExistence type="predicted"/>
<organism evidence="1 2">
    <name type="scientific">Desulfobacter latus</name>
    <dbReference type="NCBI Taxonomy" id="2292"/>
    <lineage>
        <taxon>Bacteria</taxon>
        <taxon>Pseudomonadati</taxon>
        <taxon>Thermodesulfobacteriota</taxon>
        <taxon>Desulfobacteria</taxon>
        <taxon>Desulfobacterales</taxon>
        <taxon>Desulfobacteraceae</taxon>
        <taxon>Desulfobacter</taxon>
    </lineage>
</organism>
<evidence type="ECO:0000313" key="1">
    <source>
        <dbReference type="EMBL" id="NWH06961.1"/>
    </source>
</evidence>
<comment type="caution">
    <text evidence="1">The sequence shown here is derived from an EMBL/GenBank/DDBJ whole genome shotgun (WGS) entry which is preliminary data.</text>
</comment>
<keyword evidence="2" id="KW-1185">Reference proteome</keyword>
<protein>
    <submittedName>
        <fullName evidence="1">Uncharacterized protein</fullName>
    </submittedName>
</protein>
<sequence length="60" mass="6699">MPVSFDSSFQEAKQFHKGARKGFGLSTILVERLREILGSSANALQLLGSQENFILPEKEF</sequence>
<evidence type="ECO:0000313" key="2">
    <source>
        <dbReference type="Proteomes" id="UP000553343"/>
    </source>
</evidence>
<dbReference type="Proteomes" id="UP000553343">
    <property type="component" value="Unassembled WGS sequence"/>
</dbReference>
<reference evidence="1 2" key="1">
    <citation type="submission" date="2020-06" db="EMBL/GenBank/DDBJ databases">
        <title>High-quality draft genome of sulfate reducer Desulfobacter latus type strain AcrS2 isolated from marine sediment.</title>
        <authorList>
            <person name="Hoppe M."/>
            <person name="Larsen C.K."/>
            <person name="Marshall I.P.G."/>
            <person name="Schramm A."/>
            <person name="Marietou A.G."/>
        </authorList>
    </citation>
    <scope>NUCLEOTIDE SEQUENCE [LARGE SCALE GENOMIC DNA]</scope>
    <source>
        <strain evidence="1 2">AcRS2</strain>
    </source>
</reference>
<dbReference type="RefSeq" id="WP_178368404.1">
    <property type="nucleotide sequence ID" value="NZ_JACADJ010000158.1"/>
</dbReference>